<dbReference type="AlphaFoldDB" id="A0A8S1R2H7"/>
<sequence length="95" mass="11278">MALLDVLFETYTMAKPQQATVGDSKDMQECFLQYYQKYSANKMNCKKKLPNLKNHDMKFIEQNRQAIPDMKYQKSIEIKALTNRQLQQRNVEIVQ</sequence>
<gene>
    <name evidence="1" type="ORF">PSON_ATCC_30995.1.T1370113</name>
</gene>
<protein>
    <submittedName>
        <fullName evidence="1">Uncharacterized protein</fullName>
    </submittedName>
</protein>
<evidence type="ECO:0000313" key="1">
    <source>
        <dbReference type="EMBL" id="CAD8122291.1"/>
    </source>
</evidence>
<keyword evidence="2" id="KW-1185">Reference proteome</keyword>
<comment type="caution">
    <text evidence="1">The sequence shown here is derived from an EMBL/GenBank/DDBJ whole genome shotgun (WGS) entry which is preliminary data.</text>
</comment>
<evidence type="ECO:0000313" key="2">
    <source>
        <dbReference type="Proteomes" id="UP000692954"/>
    </source>
</evidence>
<dbReference type="EMBL" id="CAJJDN010000137">
    <property type="protein sequence ID" value="CAD8122291.1"/>
    <property type="molecule type" value="Genomic_DNA"/>
</dbReference>
<dbReference type="Proteomes" id="UP000692954">
    <property type="component" value="Unassembled WGS sequence"/>
</dbReference>
<reference evidence="1" key="1">
    <citation type="submission" date="2021-01" db="EMBL/GenBank/DDBJ databases">
        <authorList>
            <consortium name="Genoscope - CEA"/>
            <person name="William W."/>
        </authorList>
    </citation>
    <scope>NUCLEOTIDE SEQUENCE</scope>
</reference>
<accession>A0A8S1R2H7</accession>
<name>A0A8S1R2H7_9CILI</name>
<organism evidence="1 2">
    <name type="scientific">Paramecium sonneborni</name>
    <dbReference type="NCBI Taxonomy" id="65129"/>
    <lineage>
        <taxon>Eukaryota</taxon>
        <taxon>Sar</taxon>
        <taxon>Alveolata</taxon>
        <taxon>Ciliophora</taxon>
        <taxon>Intramacronucleata</taxon>
        <taxon>Oligohymenophorea</taxon>
        <taxon>Peniculida</taxon>
        <taxon>Parameciidae</taxon>
        <taxon>Paramecium</taxon>
    </lineage>
</organism>
<proteinExistence type="predicted"/>